<dbReference type="Proteomes" id="UP000229307">
    <property type="component" value="Unassembled WGS sequence"/>
</dbReference>
<feature type="domain" description="Sulfatase N-terminal" evidence="1">
    <location>
        <begin position="2"/>
        <end position="339"/>
    </location>
</feature>
<dbReference type="InterPro" id="IPR017850">
    <property type="entry name" value="Alkaline_phosphatase_core_sf"/>
</dbReference>
<dbReference type="PANTHER" id="PTHR43751:SF3">
    <property type="entry name" value="SULFATASE N-TERMINAL DOMAIN-CONTAINING PROTEIN"/>
    <property type="match status" value="1"/>
</dbReference>
<name>A0A2M7SCJ0_9BACT</name>
<evidence type="ECO:0000313" key="2">
    <source>
        <dbReference type="EMBL" id="PIZ17211.1"/>
    </source>
</evidence>
<accession>A0A2M7SCJ0</accession>
<dbReference type="InterPro" id="IPR000917">
    <property type="entry name" value="Sulfatase_N"/>
</dbReference>
<dbReference type="PANTHER" id="PTHR43751">
    <property type="entry name" value="SULFATASE"/>
    <property type="match status" value="1"/>
</dbReference>
<sequence>MNIIVIVTDSMRADYVGYLGGKTKTPNIDKFAKEGTAFEKAFSESLPTMPTRTTWWTGKTNFPFRGWQQFDHWDYLLAEVLYSRGYTSALISDTYHMHKPVYNCGRGFDTVVWVRGQEYDPWIVDPKLKVDIRKLYRLRGDASDATWRSHAEQYIRNISVRKKEEDYQIPKVMKEAMLWLDRITQKQKDNLFLWVDCFDPHEPWDPPEPFWSMYDPGYKGLNIIDPVPGPVKGYMTEEEVNHTKALYAGEVSFVDKWVGIFLDHARKLGLFENSVIMHTTDHGEPFGEHGIIRKAAPWNYTELVHIPWVIYHPEIGKGKRIGSIVQTTDLMPTVLDALKIPATLELPFLAPAKTGTFPQDEVMGKKIISMDGKSLLPLLKGEVPKIRDFALIGHAFQSHTIRGDDWSYHLYIDKSKPSELFDLKQDWWEQKNVIDNNKALANDLEKTMENAIASLSK</sequence>
<protein>
    <recommendedName>
        <fullName evidence="1">Sulfatase N-terminal domain-containing protein</fullName>
    </recommendedName>
</protein>
<dbReference type="AlphaFoldDB" id="A0A2M7SCJ0"/>
<dbReference type="EMBL" id="PFMR01000135">
    <property type="protein sequence ID" value="PIZ17211.1"/>
    <property type="molecule type" value="Genomic_DNA"/>
</dbReference>
<evidence type="ECO:0000259" key="1">
    <source>
        <dbReference type="Pfam" id="PF00884"/>
    </source>
</evidence>
<proteinExistence type="predicted"/>
<comment type="caution">
    <text evidence="2">The sequence shown here is derived from an EMBL/GenBank/DDBJ whole genome shotgun (WGS) entry which is preliminary data.</text>
</comment>
<evidence type="ECO:0000313" key="3">
    <source>
        <dbReference type="Proteomes" id="UP000229307"/>
    </source>
</evidence>
<dbReference type="SUPFAM" id="SSF53649">
    <property type="entry name" value="Alkaline phosphatase-like"/>
    <property type="match status" value="1"/>
</dbReference>
<gene>
    <name evidence="2" type="ORF">COY52_04965</name>
</gene>
<dbReference type="Pfam" id="PF00884">
    <property type="entry name" value="Sulfatase"/>
    <property type="match status" value="1"/>
</dbReference>
<dbReference type="CDD" id="cd16148">
    <property type="entry name" value="sulfatase_like"/>
    <property type="match status" value="1"/>
</dbReference>
<reference evidence="3" key="1">
    <citation type="submission" date="2017-09" db="EMBL/GenBank/DDBJ databases">
        <title>Depth-based differentiation of microbial function through sediment-hosted aquifers and enrichment of novel symbionts in the deep terrestrial subsurface.</title>
        <authorList>
            <person name="Probst A.J."/>
            <person name="Ladd B."/>
            <person name="Jarett J.K."/>
            <person name="Geller-Mcgrath D.E."/>
            <person name="Sieber C.M.K."/>
            <person name="Emerson J.B."/>
            <person name="Anantharaman K."/>
            <person name="Thomas B.C."/>
            <person name="Malmstrom R."/>
            <person name="Stieglmeier M."/>
            <person name="Klingl A."/>
            <person name="Woyke T."/>
            <person name="Ryan C.M."/>
            <person name="Banfield J.F."/>
        </authorList>
    </citation>
    <scope>NUCLEOTIDE SEQUENCE [LARGE SCALE GENOMIC DNA]</scope>
</reference>
<dbReference type="InterPro" id="IPR052701">
    <property type="entry name" value="GAG_Ulvan_Degrading_Sulfatases"/>
</dbReference>
<organism evidence="2 3">
    <name type="scientific">Candidatus Desantisbacteria bacterium CG_4_10_14_0_8_um_filter_48_22</name>
    <dbReference type="NCBI Taxonomy" id="1974543"/>
    <lineage>
        <taxon>Bacteria</taxon>
        <taxon>Candidatus Desantisiibacteriota</taxon>
    </lineage>
</organism>
<dbReference type="Gene3D" id="3.40.720.10">
    <property type="entry name" value="Alkaline Phosphatase, subunit A"/>
    <property type="match status" value="1"/>
</dbReference>